<dbReference type="InterPro" id="IPR015943">
    <property type="entry name" value="WD40/YVTN_repeat-like_dom_sf"/>
</dbReference>
<dbReference type="InterPro" id="IPR045151">
    <property type="entry name" value="DCAF8"/>
</dbReference>
<dbReference type="PANTHER" id="PTHR15574">
    <property type="entry name" value="WD REPEAT DOMAIN-CONTAINING FAMILY"/>
    <property type="match status" value="1"/>
</dbReference>
<dbReference type="GO" id="GO:0005737">
    <property type="term" value="C:cytoplasm"/>
    <property type="evidence" value="ECO:0007669"/>
    <property type="project" value="TreeGrafter"/>
</dbReference>
<dbReference type="InterPro" id="IPR019775">
    <property type="entry name" value="WD40_repeat_CS"/>
</dbReference>
<feature type="region of interest" description="Disordered" evidence="4">
    <location>
        <begin position="451"/>
        <end position="571"/>
    </location>
</feature>
<feature type="region of interest" description="Disordered" evidence="4">
    <location>
        <begin position="724"/>
        <end position="768"/>
    </location>
</feature>
<dbReference type="GO" id="GO:0080008">
    <property type="term" value="C:Cul4-RING E3 ubiquitin ligase complex"/>
    <property type="evidence" value="ECO:0007669"/>
    <property type="project" value="TreeGrafter"/>
</dbReference>
<feature type="compositionally biased region" description="Low complexity" evidence="4">
    <location>
        <begin position="796"/>
        <end position="808"/>
    </location>
</feature>
<proteinExistence type="predicted"/>
<dbReference type="EMBL" id="NIVC01000591">
    <property type="protein sequence ID" value="PAA80285.1"/>
    <property type="molecule type" value="Genomic_DNA"/>
</dbReference>
<feature type="compositionally biased region" description="Basic and acidic residues" evidence="4">
    <location>
        <begin position="491"/>
        <end position="500"/>
    </location>
</feature>
<feature type="region of interest" description="Disordered" evidence="4">
    <location>
        <begin position="782"/>
        <end position="820"/>
    </location>
</feature>
<feature type="repeat" description="WD" evidence="3">
    <location>
        <begin position="42"/>
        <end position="83"/>
    </location>
</feature>
<evidence type="ECO:0000313" key="5">
    <source>
        <dbReference type="EMBL" id="PAA80285.1"/>
    </source>
</evidence>
<gene>
    <name evidence="5" type="ORF">BOX15_Mlig002984g2</name>
</gene>
<organism evidence="5 6">
    <name type="scientific">Macrostomum lignano</name>
    <dbReference type="NCBI Taxonomy" id="282301"/>
    <lineage>
        <taxon>Eukaryota</taxon>
        <taxon>Metazoa</taxon>
        <taxon>Spiralia</taxon>
        <taxon>Lophotrochozoa</taxon>
        <taxon>Platyhelminthes</taxon>
        <taxon>Rhabditophora</taxon>
        <taxon>Macrostomorpha</taxon>
        <taxon>Macrostomida</taxon>
        <taxon>Macrostomidae</taxon>
        <taxon>Macrostomum</taxon>
    </lineage>
</organism>
<evidence type="ECO:0008006" key="7">
    <source>
        <dbReference type="Google" id="ProtNLM"/>
    </source>
</evidence>
<dbReference type="Gene3D" id="2.130.10.10">
    <property type="entry name" value="YVTN repeat-like/Quinoprotein amine dehydrogenase"/>
    <property type="match status" value="2"/>
</dbReference>
<name>A0A267G2I3_9PLAT</name>
<reference evidence="5 6" key="1">
    <citation type="submission" date="2017-06" db="EMBL/GenBank/DDBJ databases">
        <title>A platform for efficient transgenesis in Macrostomum lignano, a flatworm model organism for stem cell research.</title>
        <authorList>
            <person name="Berezikov E."/>
        </authorList>
    </citation>
    <scope>NUCLEOTIDE SEQUENCE [LARGE SCALE GENOMIC DNA]</scope>
    <source>
        <strain evidence="5">DV1</strain>
        <tissue evidence="5">Whole organism</tissue>
    </source>
</reference>
<keyword evidence="6" id="KW-1185">Reference proteome</keyword>
<dbReference type="SUPFAM" id="SSF50978">
    <property type="entry name" value="WD40 repeat-like"/>
    <property type="match status" value="1"/>
</dbReference>
<accession>A0A267G2I3</accession>
<evidence type="ECO:0000256" key="2">
    <source>
        <dbReference type="ARBA" id="ARBA00022737"/>
    </source>
</evidence>
<evidence type="ECO:0000313" key="6">
    <source>
        <dbReference type="Proteomes" id="UP000215902"/>
    </source>
</evidence>
<dbReference type="OrthoDB" id="5573735at2759"/>
<dbReference type="STRING" id="282301.A0A267G2I3"/>
<protein>
    <recommendedName>
        <fullName evidence="7">WD_REPEATS_REGION domain-containing protein</fullName>
    </recommendedName>
</protein>
<evidence type="ECO:0000256" key="4">
    <source>
        <dbReference type="SAM" id="MobiDB-lite"/>
    </source>
</evidence>
<dbReference type="PROSITE" id="PS50294">
    <property type="entry name" value="WD_REPEATS_REGION"/>
    <property type="match status" value="2"/>
</dbReference>
<dbReference type="PANTHER" id="PTHR15574:SF43">
    <property type="entry name" value="DDB1- AND CUL4-ASSOCIATED FACTOR 5"/>
    <property type="match status" value="1"/>
</dbReference>
<dbReference type="Pfam" id="PF00400">
    <property type="entry name" value="WD40"/>
    <property type="match status" value="2"/>
</dbReference>
<dbReference type="GO" id="GO:0045717">
    <property type="term" value="P:negative regulation of fatty acid biosynthetic process"/>
    <property type="evidence" value="ECO:0007669"/>
    <property type="project" value="TreeGrafter"/>
</dbReference>
<feature type="repeat" description="WD" evidence="3">
    <location>
        <begin position="348"/>
        <end position="380"/>
    </location>
</feature>
<dbReference type="SMART" id="SM00320">
    <property type="entry name" value="WD40"/>
    <property type="match status" value="6"/>
</dbReference>
<sequence>NMLTPKDLQFNKDLRKYEPSQYGKIFLRNKLRSSSHLYVKSLSQHTGSVNAIEFDSKNEFLASGGDDTSIILWNIERDILVADSSSSSQSSPTRMSERHMSNIFALQFDCQSRSLISAGNDGIIFLHDLCTGQLIRGMVRTRSVLGLSSHPCNPAVLAAAFSDGRVIQYDTRAAERPPAMPILTDCLMATCVAYHPTDEHLVMAATADTGVCLVDVRQPMQLCKIVERAAARNGDSCSLNACFDSTGSSALVVGRCRCPALYSLTTPDQRDFDSASQIALFDDANYYSSCTSKSCCFAGPDDAFVATGSDSCQALLWQRPSGLDNPAIRDHAVRGRGVAQVDKACLTLTGHQSIVNQVRYCPRFGLIASSGVDLTVRVWSPFSLGPDFSGGVNPCDAPPQRQVHTHSEFLSGGVGGFLGSGAGNGPAYRSAKEKLLSAYFDSLLQKDVCSSNKSSNFSESSSSSSASSSDEEPALSGSQRARLLTKRRKSSRLERIRPHLPDWWMQNSESDDSDSHLSSSSSNSGEEHPGRRQSRSSSAAADDDDGCLHSYSKRRRGIVEQQQQRTRRRGPCGCRVRQFRADAPAGDCLDRDAQLARLRQLIRDVHQRIGGAEAAAATAGPVVASSSSFNPLLTLRPASMRQLISVARLLHHRGAMPSAAPNQLLLPGSARLLNLVADARTYPCLSWRCHRRFIRQSLCTFAFVLYSDCKSVADVLWPGAALPPPPPPPLPPPSMSSDSASSASASSETASDDEHEQPDVDGLGHGQSMTVARLLQMPLVFFSEDDENDGDDADSRSSTESSSANSADGNRPQGRGGAAY</sequence>
<dbReference type="PROSITE" id="PS00678">
    <property type="entry name" value="WD_REPEATS_1"/>
    <property type="match status" value="1"/>
</dbReference>
<keyword evidence="1 3" id="KW-0853">WD repeat</keyword>
<feature type="compositionally biased region" description="Pro residues" evidence="4">
    <location>
        <begin position="724"/>
        <end position="734"/>
    </location>
</feature>
<evidence type="ECO:0000256" key="3">
    <source>
        <dbReference type="PROSITE-ProRule" id="PRU00221"/>
    </source>
</evidence>
<feature type="non-terminal residue" evidence="5">
    <location>
        <position position="1"/>
    </location>
</feature>
<dbReference type="InterPro" id="IPR036322">
    <property type="entry name" value="WD40_repeat_dom_sf"/>
</dbReference>
<dbReference type="PROSITE" id="PS50082">
    <property type="entry name" value="WD_REPEATS_2"/>
    <property type="match status" value="2"/>
</dbReference>
<feature type="compositionally biased region" description="Acidic residues" evidence="4">
    <location>
        <begin position="783"/>
        <end position="792"/>
    </location>
</feature>
<feature type="compositionally biased region" description="Low complexity" evidence="4">
    <location>
        <begin position="735"/>
        <end position="749"/>
    </location>
</feature>
<comment type="caution">
    <text evidence="5">The sequence shown here is derived from an EMBL/GenBank/DDBJ whole genome shotgun (WGS) entry which is preliminary data.</text>
</comment>
<dbReference type="AlphaFoldDB" id="A0A267G2I3"/>
<keyword evidence="2" id="KW-0677">Repeat</keyword>
<feature type="compositionally biased region" description="Low complexity" evidence="4">
    <location>
        <begin position="451"/>
        <end position="468"/>
    </location>
</feature>
<dbReference type="InterPro" id="IPR001680">
    <property type="entry name" value="WD40_rpt"/>
</dbReference>
<evidence type="ECO:0000256" key="1">
    <source>
        <dbReference type="ARBA" id="ARBA00022574"/>
    </source>
</evidence>
<dbReference type="Proteomes" id="UP000215902">
    <property type="component" value="Unassembled WGS sequence"/>
</dbReference>